<dbReference type="InterPro" id="IPR056798">
    <property type="entry name" value="ADH_Fe_C"/>
</dbReference>
<evidence type="ECO:0000313" key="4">
    <source>
        <dbReference type="EMBL" id="QBE96917.1"/>
    </source>
</evidence>
<evidence type="ECO:0000256" key="1">
    <source>
        <dbReference type="ARBA" id="ARBA00023002"/>
    </source>
</evidence>
<protein>
    <submittedName>
        <fullName evidence="4">NAD-dependent methanol dehydrogenase</fullName>
        <ecNumber evidence="4">1.1.1.244</ecNumber>
    </submittedName>
</protein>
<evidence type="ECO:0000259" key="3">
    <source>
        <dbReference type="Pfam" id="PF25137"/>
    </source>
</evidence>
<dbReference type="Proteomes" id="UP000289794">
    <property type="component" value="Chromosome"/>
</dbReference>
<dbReference type="PANTHER" id="PTHR11496:SF104">
    <property type="entry name" value="3-DEOXY-ALPHA-D-MANNO-OCTULOSONATE 8-OXIDASE"/>
    <property type="match status" value="1"/>
</dbReference>
<reference evidence="4 5" key="1">
    <citation type="submission" date="2019-01" db="EMBL/GenBank/DDBJ databases">
        <title>PMF-metabolizing Aryl O-demethylase.</title>
        <authorList>
            <person name="Kim M."/>
        </authorList>
    </citation>
    <scope>NUCLEOTIDE SEQUENCE [LARGE SCALE GENOMIC DNA]</scope>
    <source>
        <strain evidence="4 5">PMF1</strain>
    </source>
</reference>
<dbReference type="PROSITE" id="PS00913">
    <property type="entry name" value="ADH_IRON_1"/>
    <property type="match status" value="1"/>
</dbReference>
<sequence>MNKRFEYEQTTKIIFGKGSIAELPGLAAGFGDKILLVTSRKKSTREKLYDGIIESLKSSGLTVWHYDNVAQNPTTKCVEEGTAVAKKEGCQAVIGLGGGSVMDTAKAIAVTAASGGKAWDHLFFKSPQPKATLPVIAVPTTAGTGSQVTQVAVMTETETCTKSAIFNNLIYPRVALIDPELTVSMPAHITASTGFDAFCHCFESYINVKASPYTDMIALEGMKYTVEYLRRAVKNGEDMDAREGMAWADTCGGLAIANAGVTLPHGVGMTISGHCPQIMHGESLALIYPSFLQFTCPAAEKKFAEVGRIFNPALREAPDAKAASECCREIEKLMKDIGMWLNFPQFGVEYDILRKIAERGHELPDYQANPRIADIEEIYRELKEGYDRV</sequence>
<feature type="domain" description="Alcohol dehydrogenase iron-type/glycerol dehydrogenase GldA" evidence="2">
    <location>
        <begin position="11"/>
        <end position="179"/>
    </location>
</feature>
<organism evidence="4 5">
    <name type="scientific">Blautia producta</name>
    <dbReference type="NCBI Taxonomy" id="33035"/>
    <lineage>
        <taxon>Bacteria</taxon>
        <taxon>Bacillati</taxon>
        <taxon>Bacillota</taxon>
        <taxon>Clostridia</taxon>
        <taxon>Lachnospirales</taxon>
        <taxon>Lachnospiraceae</taxon>
        <taxon>Blautia</taxon>
    </lineage>
</organism>
<dbReference type="RefSeq" id="WP_130180892.1">
    <property type="nucleotide sequence ID" value="NZ_CP035945.1"/>
</dbReference>
<dbReference type="AlphaFoldDB" id="A0A4P6M0W4"/>
<dbReference type="Gene3D" id="3.40.50.1970">
    <property type="match status" value="1"/>
</dbReference>
<dbReference type="InterPro" id="IPR039697">
    <property type="entry name" value="Alcohol_dehydrogenase_Fe"/>
</dbReference>
<dbReference type="GO" id="GO:0046872">
    <property type="term" value="F:metal ion binding"/>
    <property type="evidence" value="ECO:0007669"/>
    <property type="project" value="InterPro"/>
</dbReference>
<dbReference type="FunFam" id="3.40.50.1970:FF:000003">
    <property type="entry name" value="Alcohol dehydrogenase, iron-containing"/>
    <property type="match status" value="1"/>
</dbReference>
<dbReference type="EMBL" id="CP035945">
    <property type="protein sequence ID" value="QBE96917.1"/>
    <property type="molecule type" value="Genomic_DNA"/>
</dbReference>
<dbReference type="SUPFAM" id="SSF56796">
    <property type="entry name" value="Dehydroquinate synthase-like"/>
    <property type="match status" value="1"/>
</dbReference>
<evidence type="ECO:0000259" key="2">
    <source>
        <dbReference type="Pfam" id="PF00465"/>
    </source>
</evidence>
<dbReference type="Gene3D" id="1.20.1090.10">
    <property type="entry name" value="Dehydroquinate synthase-like - alpha domain"/>
    <property type="match status" value="1"/>
</dbReference>
<proteinExistence type="predicted"/>
<dbReference type="Pfam" id="PF00465">
    <property type="entry name" value="Fe-ADH"/>
    <property type="match status" value="1"/>
</dbReference>
<gene>
    <name evidence="4" type="primary">mdh_2</name>
    <name evidence="4" type="ORF">PMF13cell1_02464</name>
</gene>
<name>A0A4P6M0W4_9FIRM</name>
<dbReference type="KEGG" id="bpro:PMF13cell1_02464"/>
<feature type="domain" description="Fe-containing alcohol dehydrogenase-like C-terminal" evidence="3">
    <location>
        <begin position="190"/>
        <end position="382"/>
    </location>
</feature>
<dbReference type="PANTHER" id="PTHR11496">
    <property type="entry name" value="ALCOHOL DEHYDROGENASE"/>
    <property type="match status" value="1"/>
</dbReference>
<dbReference type="GO" id="GO:0050093">
    <property type="term" value="F:methanol dehydrogenase (NAD+) activity"/>
    <property type="evidence" value="ECO:0007669"/>
    <property type="project" value="UniProtKB-EC"/>
</dbReference>
<accession>A0A4P6M0W4</accession>
<dbReference type="InterPro" id="IPR001670">
    <property type="entry name" value="ADH_Fe/GldA"/>
</dbReference>
<evidence type="ECO:0000313" key="5">
    <source>
        <dbReference type="Proteomes" id="UP000289794"/>
    </source>
</evidence>
<dbReference type="CDD" id="cd08185">
    <property type="entry name" value="Fe-ADH-like"/>
    <property type="match status" value="1"/>
</dbReference>
<dbReference type="InterPro" id="IPR018211">
    <property type="entry name" value="ADH_Fe_CS"/>
</dbReference>
<keyword evidence="1 4" id="KW-0560">Oxidoreductase</keyword>
<dbReference type="EC" id="1.1.1.244" evidence="4"/>
<dbReference type="Pfam" id="PF25137">
    <property type="entry name" value="ADH_Fe_C"/>
    <property type="match status" value="1"/>
</dbReference>